<evidence type="ECO:0000313" key="2">
    <source>
        <dbReference type="Proteomes" id="UP001234297"/>
    </source>
</evidence>
<sequence>MEEEPPKNPNLKLIIEKGPRKGEALDCSHGSTVRIGRVIRGNTFTIKDPAISQNHLLIQSDGSHWSISDLDTSNGTVLNDTALPPNSPAHLSHGDIIKIGTTTSITVVIERNTDPPPPPRRPTSQQSNTRRQAAAARARAPKKERVETSIGSEAVAIDDDDSGIGEKANSIAVKIEEKVNLGIARPPRRNPRRRAAPGVGNSTNLTSEGSSLKENVGFAAEITSISSKGKEKGGSLEIPPVPRGTRRPAAAAAAKVACEDKSEPLESNLVAESRVGAETTSISAKGEEKGSGFEMPPVPRITRRRAAADTAKAACEEKSVPLESNLVVDSRRESEKVDGGEAVGENQTRGEDVGAGDRKKEMENITMGEWFDRMEKYLPRKVNEAADRIIARLRQRQEQFEEFIRERHQNGDGELPVSD</sequence>
<name>A0ACC2KV97_PERAE</name>
<dbReference type="Proteomes" id="UP001234297">
    <property type="component" value="Chromosome 11"/>
</dbReference>
<keyword evidence="2" id="KW-1185">Reference proteome</keyword>
<evidence type="ECO:0000313" key="1">
    <source>
        <dbReference type="EMBL" id="KAJ8624786.1"/>
    </source>
</evidence>
<proteinExistence type="predicted"/>
<accession>A0ACC2KV97</accession>
<protein>
    <submittedName>
        <fullName evidence="1">Uncharacterized protein</fullName>
    </submittedName>
</protein>
<reference evidence="1 2" key="1">
    <citation type="journal article" date="2022" name="Hortic Res">
        <title>A haplotype resolved chromosomal level avocado genome allows analysis of novel avocado genes.</title>
        <authorList>
            <person name="Nath O."/>
            <person name="Fletcher S.J."/>
            <person name="Hayward A."/>
            <person name="Shaw L.M."/>
            <person name="Masouleh A.K."/>
            <person name="Furtado A."/>
            <person name="Henry R.J."/>
            <person name="Mitter N."/>
        </authorList>
    </citation>
    <scope>NUCLEOTIDE SEQUENCE [LARGE SCALE GENOMIC DNA]</scope>
    <source>
        <strain evidence="2">cv. Hass</strain>
    </source>
</reference>
<gene>
    <name evidence="1" type="ORF">MRB53_033316</name>
</gene>
<organism evidence="1 2">
    <name type="scientific">Persea americana</name>
    <name type="common">Avocado</name>
    <dbReference type="NCBI Taxonomy" id="3435"/>
    <lineage>
        <taxon>Eukaryota</taxon>
        <taxon>Viridiplantae</taxon>
        <taxon>Streptophyta</taxon>
        <taxon>Embryophyta</taxon>
        <taxon>Tracheophyta</taxon>
        <taxon>Spermatophyta</taxon>
        <taxon>Magnoliopsida</taxon>
        <taxon>Magnoliidae</taxon>
        <taxon>Laurales</taxon>
        <taxon>Lauraceae</taxon>
        <taxon>Persea</taxon>
    </lineage>
</organism>
<dbReference type="EMBL" id="CM056819">
    <property type="protein sequence ID" value="KAJ8624786.1"/>
    <property type="molecule type" value="Genomic_DNA"/>
</dbReference>
<comment type="caution">
    <text evidence="1">The sequence shown here is derived from an EMBL/GenBank/DDBJ whole genome shotgun (WGS) entry which is preliminary data.</text>
</comment>